<accession>E3CUJ1</accession>
<feature type="domain" description="Alanine dehydrogenase/pyridine nucleotide transhydrogenase N-terminal" evidence="11">
    <location>
        <begin position="4"/>
        <end position="137"/>
    </location>
</feature>
<dbReference type="HOGENOM" id="CLU_003376_3_0_0"/>
<dbReference type="SMART" id="SM00997">
    <property type="entry name" value="AdoHcyase_NAD"/>
    <property type="match status" value="1"/>
</dbReference>
<feature type="binding site" evidence="8">
    <location>
        <begin position="298"/>
        <end position="301"/>
    </location>
    <ligand>
        <name>NAD(+)</name>
        <dbReference type="ChEBI" id="CHEBI:57540"/>
    </ligand>
</feature>
<dbReference type="InterPro" id="IPR015878">
    <property type="entry name" value="Ado_hCys_hydrolase_NAD-bd"/>
</dbReference>
<evidence type="ECO:0000256" key="2">
    <source>
        <dbReference type="ARBA" id="ARBA00012897"/>
    </source>
</evidence>
<dbReference type="InterPro" id="IPR036291">
    <property type="entry name" value="NAD(P)-bd_dom_sf"/>
</dbReference>
<dbReference type="EC" id="1.4.1.1" evidence="2 5"/>
<dbReference type="PaxDb" id="584708-Apau_1588"/>
<dbReference type="FunFam" id="3.40.50.720:FF:000049">
    <property type="entry name" value="Alanine dehydrogenase"/>
    <property type="match status" value="1"/>
</dbReference>
<evidence type="ECO:0000313" key="13">
    <source>
        <dbReference type="Proteomes" id="UP000005096"/>
    </source>
</evidence>
<feature type="binding site" evidence="7">
    <location>
        <position position="75"/>
    </location>
    <ligand>
        <name>substrate</name>
    </ligand>
</feature>
<dbReference type="PANTHER" id="PTHR42795">
    <property type="entry name" value="ALANINE DEHYDROGENASE"/>
    <property type="match status" value="1"/>
</dbReference>
<feature type="binding site" evidence="7">
    <location>
        <position position="15"/>
    </location>
    <ligand>
        <name>substrate</name>
    </ligand>
</feature>
<evidence type="ECO:0000256" key="5">
    <source>
        <dbReference type="PIRNR" id="PIRNR000183"/>
    </source>
</evidence>
<dbReference type="SUPFAM" id="SSF52283">
    <property type="entry name" value="Formate/glycerate dehydrogenase catalytic domain-like"/>
    <property type="match status" value="1"/>
</dbReference>
<feature type="binding site" evidence="8">
    <location>
        <begin position="267"/>
        <end position="270"/>
    </location>
    <ligand>
        <name>NAD(+)</name>
        <dbReference type="ChEBI" id="CHEBI:57540"/>
    </ligand>
</feature>
<reference evidence="12 13" key="1">
    <citation type="journal article" date="2010" name="Stand. Genomic Sci.">
        <title>Non-contiguous finished genome sequence of Aminomonas paucivorans type strain (GLU-3).</title>
        <authorList>
            <person name="Pitluck S."/>
            <person name="Yasawong M."/>
            <person name="Held B."/>
            <person name="Lapidus A."/>
            <person name="Nolan M."/>
            <person name="Copeland A."/>
            <person name="Lucas S."/>
            <person name="Del Rio T.G."/>
            <person name="Tice H."/>
            <person name="Cheng J.F."/>
            <person name="Chertkov O."/>
            <person name="Goodwin L."/>
            <person name="Tapia R."/>
            <person name="Han C."/>
            <person name="Liolios K."/>
            <person name="Ivanova N."/>
            <person name="Mavromatis K."/>
            <person name="Ovchinnikova G."/>
            <person name="Pati A."/>
            <person name="Chen A."/>
            <person name="Palaniappan K."/>
            <person name="Land M."/>
            <person name="Hauser L."/>
            <person name="Chang Y.J."/>
            <person name="Jeffries C.D."/>
            <person name="Pukall R."/>
            <person name="Spring S."/>
            <person name="Rohde M."/>
            <person name="Sikorski J."/>
            <person name="Goker M."/>
            <person name="Woyke T."/>
            <person name="Bristow J."/>
            <person name="Eisen J.A."/>
            <person name="Markowitz V."/>
            <person name="Hugenholtz P."/>
            <person name="Kyrpides N.C."/>
            <person name="Klenk H.P."/>
        </authorList>
    </citation>
    <scope>NUCLEOTIDE SEQUENCE [LARGE SCALE GENOMIC DNA]</scope>
    <source>
        <strain evidence="12 13">DSM 12260</strain>
    </source>
</reference>
<gene>
    <name evidence="12" type="ORF">Apau_1588</name>
</gene>
<dbReference type="CDD" id="cd05305">
    <property type="entry name" value="L-AlaDH"/>
    <property type="match status" value="1"/>
</dbReference>
<dbReference type="GO" id="GO:0000286">
    <property type="term" value="F:alanine dehydrogenase activity"/>
    <property type="evidence" value="ECO:0007669"/>
    <property type="project" value="UniProtKB-UniRule"/>
</dbReference>
<protein>
    <recommendedName>
        <fullName evidence="2 5">Alanine dehydrogenase</fullName>
        <ecNumber evidence="2 5">1.4.1.1</ecNumber>
    </recommendedName>
</protein>
<dbReference type="Pfam" id="PF05222">
    <property type="entry name" value="AlaDh_PNT_N"/>
    <property type="match status" value="1"/>
</dbReference>
<feature type="binding site" evidence="8">
    <location>
        <position position="134"/>
    </location>
    <ligand>
        <name>NAD(+)</name>
        <dbReference type="ChEBI" id="CHEBI:57540"/>
    </ligand>
</feature>
<dbReference type="GO" id="GO:0005886">
    <property type="term" value="C:plasma membrane"/>
    <property type="evidence" value="ECO:0007669"/>
    <property type="project" value="TreeGrafter"/>
</dbReference>
<dbReference type="Pfam" id="PF01262">
    <property type="entry name" value="AlaDh_PNT_C"/>
    <property type="match status" value="1"/>
</dbReference>
<dbReference type="PANTHER" id="PTHR42795:SF1">
    <property type="entry name" value="ALANINE DEHYDROGENASE"/>
    <property type="match status" value="1"/>
</dbReference>
<evidence type="ECO:0000259" key="10">
    <source>
        <dbReference type="SMART" id="SM01002"/>
    </source>
</evidence>
<dbReference type="NCBIfam" id="TIGR00518">
    <property type="entry name" value="alaDH"/>
    <property type="match status" value="1"/>
</dbReference>
<evidence type="ECO:0000256" key="6">
    <source>
        <dbReference type="PIRSR" id="PIRSR000183-1"/>
    </source>
</evidence>
<dbReference type="InterPro" id="IPR008141">
    <property type="entry name" value="Ala_DH"/>
</dbReference>
<feature type="active site" description="Proton donor/acceptor" evidence="6">
    <location>
        <position position="270"/>
    </location>
</feature>
<comment type="catalytic activity">
    <reaction evidence="5">
        <text>L-alanine + NAD(+) + H2O = pyruvate + NH4(+) + NADH + H(+)</text>
        <dbReference type="Rhea" id="RHEA:18405"/>
        <dbReference type="ChEBI" id="CHEBI:15361"/>
        <dbReference type="ChEBI" id="CHEBI:15377"/>
        <dbReference type="ChEBI" id="CHEBI:15378"/>
        <dbReference type="ChEBI" id="CHEBI:28938"/>
        <dbReference type="ChEBI" id="CHEBI:57540"/>
        <dbReference type="ChEBI" id="CHEBI:57945"/>
        <dbReference type="ChEBI" id="CHEBI:57972"/>
        <dbReference type="EC" id="1.4.1.1"/>
    </reaction>
</comment>
<evidence type="ECO:0000313" key="12">
    <source>
        <dbReference type="EMBL" id="EFQ24007.1"/>
    </source>
</evidence>
<dbReference type="InterPro" id="IPR007886">
    <property type="entry name" value="AlaDH/PNT_N"/>
</dbReference>
<keyword evidence="8" id="KW-0547">Nucleotide-binding</keyword>
<dbReference type="GO" id="GO:0042853">
    <property type="term" value="P:L-alanine catabolic process"/>
    <property type="evidence" value="ECO:0007669"/>
    <property type="project" value="InterPro"/>
</dbReference>
<evidence type="ECO:0000256" key="7">
    <source>
        <dbReference type="PIRSR" id="PIRSR000183-2"/>
    </source>
</evidence>
<dbReference type="Proteomes" id="UP000005096">
    <property type="component" value="Chromosome"/>
</dbReference>
<evidence type="ECO:0000256" key="4">
    <source>
        <dbReference type="ARBA" id="ARBA00023027"/>
    </source>
</evidence>
<feature type="binding site" evidence="8">
    <location>
        <position position="198"/>
    </location>
    <ligand>
        <name>NAD(+)</name>
        <dbReference type="ChEBI" id="CHEBI:57540"/>
    </ligand>
</feature>
<dbReference type="eggNOG" id="COG0686">
    <property type="taxonomic scope" value="Bacteria"/>
</dbReference>
<proteinExistence type="inferred from homology"/>
<sequence>MKIGCPKEIKNHEYRVGLIPAAVRAYVDSGHEVFVQRDAGVGSGIPDEEYQTAGASILQDAAEVWARGEMIVKVKEPLPQEYPLMREGQLLYTYFHFAASEELTRACLDRGIVALAYETVQEADGTLPLLKPMSEVAGRMAGLMGSYYLGRAHGGRGVLASGVPGVAPCNVLILGGGIVGRNAARIAAGFGARVTILDLRPGVLEFLGDIMPRNVFPVYSDPMTLEEGLKEADIVIGAVLIPGAKAPKLVRREHLKTMKPGAVLVDVAIDQGGCFETSHPTTHSDPVFLVDGIVHYCVANMPGAYSRTATFALNNATIAYGKQLANKGWEQACRDSLPLRLGLNLARGKVTCLPVAEAFGLEFLTPEKLLKI</sequence>
<evidence type="ECO:0000256" key="8">
    <source>
        <dbReference type="PIRSR" id="PIRSR000183-3"/>
    </source>
</evidence>
<feature type="binding site" evidence="8">
    <location>
        <begin position="239"/>
        <end position="240"/>
    </location>
    <ligand>
        <name>NAD(+)</name>
        <dbReference type="ChEBI" id="CHEBI:57540"/>
    </ligand>
</feature>
<evidence type="ECO:0000256" key="3">
    <source>
        <dbReference type="ARBA" id="ARBA00023002"/>
    </source>
</evidence>
<dbReference type="Gene3D" id="3.40.50.720">
    <property type="entry name" value="NAD(P)-binding Rossmann-like Domain"/>
    <property type="match status" value="2"/>
</dbReference>
<dbReference type="OrthoDB" id="9804592at2"/>
<name>E3CUJ1_9BACT</name>
<dbReference type="SUPFAM" id="SSF51735">
    <property type="entry name" value="NAD(P)-binding Rossmann-fold domains"/>
    <property type="match status" value="1"/>
</dbReference>
<organism evidence="12 13">
    <name type="scientific">Aminomonas paucivorans DSM 12260</name>
    <dbReference type="NCBI Taxonomy" id="584708"/>
    <lineage>
        <taxon>Bacteria</taxon>
        <taxon>Thermotogati</taxon>
        <taxon>Synergistota</taxon>
        <taxon>Synergistia</taxon>
        <taxon>Synergistales</taxon>
        <taxon>Synergistaceae</taxon>
        <taxon>Aminomonas</taxon>
    </lineage>
</organism>
<dbReference type="InterPro" id="IPR007698">
    <property type="entry name" value="AlaDH/PNT_NAD(H)-bd"/>
</dbReference>
<feature type="domain" description="S-adenosyl-L-homocysteine hydrolase NAD binding" evidence="9">
    <location>
        <begin position="151"/>
        <end position="321"/>
    </location>
</feature>
<comment type="similarity">
    <text evidence="1 5">Belongs to the AlaDH/PNT family.</text>
</comment>
<keyword evidence="4 5" id="KW-0520">NAD</keyword>
<dbReference type="EMBL" id="CM001022">
    <property type="protein sequence ID" value="EFQ24007.1"/>
    <property type="molecule type" value="Genomic_DNA"/>
</dbReference>
<dbReference type="STRING" id="584708.Apau_1588"/>
<feature type="domain" description="Alanine dehydrogenase/pyridine nucleotide transhydrogenase NAD(H)-binding" evidence="10">
    <location>
        <begin position="149"/>
        <end position="297"/>
    </location>
</feature>
<evidence type="ECO:0000256" key="1">
    <source>
        <dbReference type="ARBA" id="ARBA00005689"/>
    </source>
</evidence>
<dbReference type="PIRSF" id="PIRSF000183">
    <property type="entry name" value="Alanine_dh"/>
    <property type="match status" value="1"/>
</dbReference>
<dbReference type="GO" id="GO:0000166">
    <property type="term" value="F:nucleotide binding"/>
    <property type="evidence" value="ECO:0007669"/>
    <property type="project" value="UniProtKB-KW"/>
</dbReference>
<dbReference type="RefSeq" id="WP_006301225.1">
    <property type="nucleotide sequence ID" value="NZ_CM001022.1"/>
</dbReference>
<evidence type="ECO:0000259" key="11">
    <source>
        <dbReference type="SMART" id="SM01003"/>
    </source>
</evidence>
<feature type="binding site" evidence="8">
    <location>
        <position position="220"/>
    </location>
    <ligand>
        <name>NAD(+)</name>
        <dbReference type="ChEBI" id="CHEBI:57540"/>
    </ligand>
</feature>
<evidence type="ECO:0000259" key="9">
    <source>
        <dbReference type="SMART" id="SM00997"/>
    </source>
</evidence>
<keyword evidence="13" id="KW-1185">Reference proteome</keyword>
<feature type="active site" description="Proton donor/acceptor" evidence="6">
    <location>
        <position position="96"/>
    </location>
</feature>
<dbReference type="AlphaFoldDB" id="E3CUJ1"/>
<keyword evidence="3 5" id="KW-0560">Oxidoreductase</keyword>
<dbReference type="SMART" id="SM01003">
    <property type="entry name" value="AlaDh_PNT_N"/>
    <property type="match status" value="1"/>
</dbReference>
<dbReference type="SMART" id="SM01002">
    <property type="entry name" value="AlaDh_PNT_C"/>
    <property type="match status" value="1"/>
</dbReference>